<protein>
    <submittedName>
        <fullName evidence="2">Uncharacterized protein</fullName>
    </submittedName>
</protein>
<evidence type="ECO:0000313" key="3">
    <source>
        <dbReference type="Proteomes" id="UP000799777"/>
    </source>
</evidence>
<reference evidence="2" key="1">
    <citation type="journal article" date="2020" name="Stud. Mycol.">
        <title>101 Dothideomycetes genomes: a test case for predicting lifestyles and emergence of pathogens.</title>
        <authorList>
            <person name="Haridas S."/>
            <person name="Albert R."/>
            <person name="Binder M."/>
            <person name="Bloem J."/>
            <person name="Labutti K."/>
            <person name="Salamov A."/>
            <person name="Andreopoulos B."/>
            <person name="Baker S."/>
            <person name="Barry K."/>
            <person name="Bills G."/>
            <person name="Bluhm B."/>
            <person name="Cannon C."/>
            <person name="Castanera R."/>
            <person name="Culley D."/>
            <person name="Daum C."/>
            <person name="Ezra D."/>
            <person name="Gonzalez J."/>
            <person name="Henrissat B."/>
            <person name="Kuo A."/>
            <person name="Liang C."/>
            <person name="Lipzen A."/>
            <person name="Lutzoni F."/>
            <person name="Magnuson J."/>
            <person name="Mondo S."/>
            <person name="Nolan M."/>
            <person name="Ohm R."/>
            <person name="Pangilinan J."/>
            <person name="Park H.-J."/>
            <person name="Ramirez L."/>
            <person name="Alfaro M."/>
            <person name="Sun H."/>
            <person name="Tritt A."/>
            <person name="Yoshinaga Y."/>
            <person name="Zwiers L.-H."/>
            <person name="Turgeon B."/>
            <person name="Goodwin S."/>
            <person name="Spatafora J."/>
            <person name="Crous P."/>
            <person name="Grigoriev I."/>
        </authorList>
    </citation>
    <scope>NUCLEOTIDE SEQUENCE</scope>
    <source>
        <strain evidence="2">CBS 110217</strain>
    </source>
</reference>
<keyword evidence="1" id="KW-0472">Membrane</keyword>
<name>A0A9P4HJ44_9PLEO</name>
<evidence type="ECO:0000256" key="1">
    <source>
        <dbReference type="SAM" id="Phobius"/>
    </source>
</evidence>
<keyword evidence="1" id="KW-1133">Transmembrane helix</keyword>
<organism evidence="2 3">
    <name type="scientific">Setomelanomma holmii</name>
    <dbReference type="NCBI Taxonomy" id="210430"/>
    <lineage>
        <taxon>Eukaryota</taxon>
        <taxon>Fungi</taxon>
        <taxon>Dikarya</taxon>
        <taxon>Ascomycota</taxon>
        <taxon>Pezizomycotina</taxon>
        <taxon>Dothideomycetes</taxon>
        <taxon>Pleosporomycetidae</taxon>
        <taxon>Pleosporales</taxon>
        <taxon>Pleosporineae</taxon>
        <taxon>Phaeosphaeriaceae</taxon>
        <taxon>Setomelanomma</taxon>
    </lineage>
</organism>
<gene>
    <name evidence="2" type="ORF">EK21DRAFT_52565</name>
</gene>
<sequence>MNVVERQGPNGPLRSIQAITTVQCGEAGCAASQAPVDTLATANPAPSTAGNQNPQVVSSGVIPDATTIVTSNTEASQGVTVVPSFTGSNQAANTGTEAATASSSSKGGLASGAVAGVAIGCLLAGALLAFAAAFFFFKRRNNKSRTNAVGYNNYTDSTPELVMMQKTAGRNSPYVQVSQTPIPAPAPIPNPAPAIQQSVDVLAAILPKPARESEVQSRVANFFKQIHRHIDTYYRDVHASITASMEPDMMAFGARDVNMADLLQDCSSPTTALKYALMAYVLRITGPKSAGGDERDTLWPSELGGVSGGAMRSDPNLNLASTYHRRLSVLLHTHPSSPSNTSRHIASSIREAAEHFSLTFFPWAHPGSDDAEKDDDLARIISEALETRIWLCGQPDEYVFRWDGIGSRGVVVSPELVTTHGDGGRSRVVLESGVAGI</sequence>
<dbReference type="Proteomes" id="UP000799777">
    <property type="component" value="Unassembled WGS sequence"/>
</dbReference>
<feature type="transmembrane region" description="Helical" evidence="1">
    <location>
        <begin position="113"/>
        <end position="137"/>
    </location>
</feature>
<dbReference type="OrthoDB" id="5421765at2759"/>
<accession>A0A9P4HJ44</accession>
<keyword evidence="3" id="KW-1185">Reference proteome</keyword>
<keyword evidence="1" id="KW-0812">Transmembrane</keyword>
<proteinExistence type="predicted"/>
<dbReference type="EMBL" id="ML978155">
    <property type="protein sequence ID" value="KAF2036130.1"/>
    <property type="molecule type" value="Genomic_DNA"/>
</dbReference>
<evidence type="ECO:0000313" key="2">
    <source>
        <dbReference type="EMBL" id="KAF2036130.1"/>
    </source>
</evidence>
<comment type="caution">
    <text evidence="2">The sequence shown here is derived from an EMBL/GenBank/DDBJ whole genome shotgun (WGS) entry which is preliminary data.</text>
</comment>
<dbReference type="AlphaFoldDB" id="A0A9P4HJ44"/>